<sequence length="1282" mass="141099">MSREVHRVTGRRTNMSGLTGSKALSALTILFVTTATLAIENDRTSSKSSKDDLILSASSYSTPQRTTLGLEESLTFQRTSPAFRLETSKSVYSYDNKNDLIESYPYESIDQLTSSKHIDHIDGNNIEVKSGEYYRNIIPTTTSQSISGEGQGAPQGGRNHLTEPHHQLPVGIQDQPVLYLQGIDQPRQPRQEKIYSEHAPPPPPILQTALPGRQANPDIQDIITGIVKLLNGNVNVAANTVRPLRPVQATRINNRGPPRISDVPPLPPDFDTPGMNPPPPPDTPYPFDKPPSLDRPLVNQLPPERPIRPFLNGVPLPEQIVPSGNRPWSWNRPGVHRRPIPAYKPLPPNLDSSFHRDKDHLSNDKHMEKPHFDLKPDQQQQIELNTTNESVNVNEEMATNHKTIENKIVNNHNQDNEQDNPTKKGEHDDFTKKIHKYQSHMKDKINNDNTLILGANESDDNVNQASSVIRYTESPKPVISLNSHTKDTKITKTNHHVIESSIINSKIEDESKLDDVTLFSSTIKPTKLFSTSTLNIETSSSVRVIEPTSTKTNVQQQSTFVPTNDHRHTSKIVETTTTTTTRMELEPSISSIETEIMEIRTTTSSVMPTESLPPITTTYSKTNTQKTTIHSSTSSNTFSKNTVPTDRYSYRPRPGIVLDDTLDYTGTPGLATQRPYPPPRPTSLVDIFDVTVSAVQGPGGSSGDGVRVSINGGNADVILTTAVEGQGFVSIDGKRTYLNLFDNTDRTLTSTTQPILQPTRTQPPHVVGTGLAIPQPDTPNINQRPSLLSPRPNYPKRPTQPPVRIDTCIVGDSSTCDASQHEACATIQGVSACHCKPGFARLQHSLPCKKIVSIVVSIRIDRFYDRKVVWDRGLADKDTESYQTLSFEANRAIESAMSMTPFSDEYMGSSVNSVYQGDVSQGQGGVFVNATLKLIYEPRTVRPSLAGELQKQLLGVIHRRNNNIGNSALYVDSPRGSISNLQDLDECASSELNDCHSYATCTNSWGGFTCTCNSGLKDPHKDDTNESGRSCLSCPSTHCNNRGTCSYQNDQMQCACTGNYYGTQCEVDGEVLGVAIGASVAALIIIVLTLVCLVMWSRRWSREQKSVGSPVYGYIQGGIPGTLPGTLARVGSVGTLASVKQGPPPNLPPYMLAHFGDHMATANIYATEPMGPTRPSSAMFGYPPINVHGTLPPVPLPRLQAPPRPRQRHQPDPDSSDSEPQDKDRADLIPHSNGFHVPRPKSRSSLANQSGIYNDVEYDQGDVQHLSKNNIPMSTYRPYYRT</sequence>
<keyword evidence="7" id="KW-0472">Membrane</keyword>
<dbReference type="InterPro" id="IPR018097">
    <property type="entry name" value="EGF_Ca-bd_CS"/>
</dbReference>
<feature type="domain" description="EGF-like" evidence="8">
    <location>
        <begin position="1032"/>
        <end position="1066"/>
    </location>
</feature>
<organism evidence="9 10">
    <name type="scientific">Polistes dominula</name>
    <name type="common">European paper wasp</name>
    <name type="synonym">Vespa dominula</name>
    <dbReference type="NCBI Taxonomy" id="743375"/>
    <lineage>
        <taxon>Eukaryota</taxon>
        <taxon>Metazoa</taxon>
        <taxon>Ecdysozoa</taxon>
        <taxon>Arthropoda</taxon>
        <taxon>Hexapoda</taxon>
        <taxon>Insecta</taxon>
        <taxon>Pterygota</taxon>
        <taxon>Neoptera</taxon>
        <taxon>Endopterygota</taxon>
        <taxon>Hymenoptera</taxon>
        <taxon>Apocrita</taxon>
        <taxon>Aculeata</taxon>
        <taxon>Vespoidea</taxon>
        <taxon>Vespidae</taxon>
        <taxon>Polistinae</taxon>
        <taxon>Polistini</taxon>
        <taxon>Polistes</taxon>
    </lineage>
</organism>
<evidence type="ECO:0000256" key="5">
    <source>
        <dbReference type="PROSITE-ProRule" id="PRU00076"/>
    </source>
</evidence>
<evidence type="ECO:0000259" key="8">
    <source>
        <dbReference type="PROSITE" id="PS50026"/>
    </source>
</evidence>
<proteinExistence type="predicted"/>
<dbReference type="Gene3D" id="2.10.25.10">
    <property type="entry name" value="Laminin"/>
    <property type="match status" value="1"/>
</dbReference>
<keyword evidence="1 5" id="KW-0245">EGF-like domain</keyword>
<dbReference type="InterPro" id="IPR001881">
    <property type="entry name" value="EGF-like_Ca-bd_dom"/>
</dbReference>
<protein>
    <submittedName>
        <fullName evidence="10">Uncharacterized protein LOC107069327</fullName>
    </submittedName>
</protein>
<dbReference type="SUPFAM" id="SSF82671">
    <property type="entry name" value="SEA domain"/>
    <property type="match status" value="1"/>
</dbReference>
<keyword evidence="2" id="KW-0732">Signal</keyword>
<dbReference type="PANTHER" id="PTHR24039">
    <property type="entry name" value="FIBRILLIN-RELATED"/>
    <property type="match status" value="1"/>
</dbReference>
<evidence type="ECO:0000256" key="1">
    <source>
        <dbReference type="ARBA" id="ARBA00022536"/>
    </source>
</evidence>
<dbReference type="PROSITE" id="PS01187">
    <property type="entry name" value="EGF_CA"/>
    <property type="match status" value="1"/>
</dbReference>
<feature type="compositionally biased region" description="Pro residues" evidence="6">
    <location>
        <begin position="264"/>
        <end position="289"/>
    </location>
</feature>
<dbReference type="CDD" id="cd00054">
    <property type="entry name" value="EGF_CA"/>
    <property type="match status" value="1"/>
</dbReference>
<feature type="region of interest" description="Disordered" evidence="6">
    <location>
        <begin position="409"/>
        <end position="428"/>
    </location>
</feature>
<keyword evidence="7" id="KW-1133">Transmembrane helix</keyword>
<feature type="compositionally biased region" description="Low complexity" evidence="6">
    <location>
        <begin position="616"/>
        <end position="642"/>
    </location>
</feature>
<evidence type="ECO:0000256" key="2">
    <source>
        <dbReference type="ARBA" id="ARBA00022729"/>
    </source>
</evidence>
<feature type="compositionally biased region" description="Pro residues" evidence="6">
    <location>
        <begin position="1192"/>
        <end position="1204"/>
    </location>
</feature>
<feature type="domain" description="EGF-like" evidence="8">
    <location>
        <begin position="983"/>
        <end position="1022"/>
    </location>
</feature>
<reference evidence="10" key="1">
    <citation type="submission" date="2025-08" db="UniProtKB">
        <authorList>
            <consortium name="RefSeq"/>
        </authorList>
    </citation>
    <scope>IDENTIFICATION</scope>
    <source>
        <tissue evidence="10">Whole body</tissue>
    </source>
</reference>
<dbReference type="InterPro" id="IPR049883">
    <property type="entry name" value="NOTCH1_EGF-like"/>
</dbReference>
<dbReference type="RefSeq" id="XP_015182038.1">
    <property type="nucleotide sequence ID" value="XM_015326552.1"/>
</dbReference>
<dbReference type="SUPFAM" id="SSF57196">
    <property type="entry name" value="EGF/Laminin"/>
    <property type="match status" value="1"/>
</dbReference>
<keyword evidence="3" id="KW-0677">Repeat</keyword>
<name>A0ABM1IPA1_POLDO</name>
<feature type="region of interest" description="Disordered" evidence="6">
    <location>
        <begin position="603"/>
        <end position="657"/>
    </location>
</feature>
<comment type="caution">
    <text evidence="5">Lacks conserved residue(s) required for the propagation of feature annotation.</text>
</comment>
<dbReference type="PROSITE" id="PS50026">
    <property type="entry name" value="EGF_3"/>
    <property type="match status" value="2"/>
</dbReference>
<feature type="region of interest" description="Disordered" evidence="6">
    <location>
        <begin position="251"/>
        <end position="293"/>
    </location>
</feature>
<dbReference type="GeneID" id="107069327"/>
<dbReference type="Pfam" id="PF07645">
    <property type="entry name" value="EGF_CA"/>
    <property type="match status" value="1"/>
</dbReference>
<keyword evidence="4 5" id="KW-1015">Disulfide bond</keyword>
<accession>A0ABM1IPA1</accession>
<dbReference type="PANTHER" id="PTHR24039:SF52">
    <property type="entry name" value="EGF-LIKE DOMAIN-CONTAINING PROTEIN"/>
    <property type="match status" value="1"/>
</dbReference>
<dbReference type="Proteomes" id="UP000694924">
    <property type="component" value="Unplaced"/>
</dbReference>
<gene>
    <name evidence="10" type="primary">LOC107069327</name>
</gene>
<evidence type="ECO:0000313" key="10">
    <source>
        <dbReference type="RefSeq" id="XP_015182038.1"/>
    </source>
</evidence>
<dbReference type="InterPro" id="IPR000152">
    <property type="entry name" value="EGF-type_Asp/Asn_hydroxyl_site"/>
</dbReference>
<feature type="region of interest" description="Disordered" evidence="6">
    <location>
        <begin position="771"/>
        <end position="803"/>
    </location>
</feature>
<dbReference type="SMART" id="SM00179">
    <property type="entry name" value="EGF_CA"/>
    <property type="match status" value="1"/>
</dbReference>
<feature type="disulfide bond" evidence="5">
    <location>
        <begin position="1056"/>
        <end position="1065"/>
    </location>
</feature>
<keyword evidence="9" id="KW-1185">Reference proteome</keyword>
<feature type="transmembrane region" description="Helical" evidence="7">
    <location>
        <begin position="1071"/>
        <end position="1096"/>
    </location>
</feature>
<dbReference type="PROSITE" id="PS00010">
    <property type="entry name" value="ASX_HYDROXYL"/>
    <property type="match status" value="1"/>
</dbReference>
<dbReference type="PROSITE" id="PS00022">
    <property type="entry name" value="EGF_1"/>
    <property type="match status" value="1"/>
</dbReference>
<dbReference type="InterPro" id="IPR036364">
    <property type="entry name" value="SEA_dom_sf"/>
</dbReference>
<evidence type="ECO:0000256" key="7">
    <source>
        <dbReference type="SAM" id="Phobius"/>
    </source>
</evidence>
<feature type="compositionally biased region" description="Pro residues" evidence="6">
    <location>
        <begin position="792"/>
        <end position="801"/>
    </location>
</feature>
<keyword evidence="7" id="KW-0812">Transmembrane</keyword>
<evidence type="ECO:0000256" key="4">
    <source>
        <dbReference type="ARBA" id="ARBA00023157"/>
    </source>
</evidence>
<dbReference type="SMART" id="SM00181">
    <property type="entry name" value="EGF"/>
    <property type="match status" value="2"/>
</dbReference>
<evidence type="ECO:0000256" key="6">
    <source>
        <dbReference type="SAM" id="MobiDB-lite"/>
    </source>
</evidence>
<evidence type="ECO:0000313" key="9">
    <source>
        <dbReference type="Proteomes" id="UP000694924"/>
    </source>
</evidence>
<dbReference type="InterPro" id="IPR000742">
    <property type="entry name" value="EGF"/>
</dbReference>
<feature type="region of interest" description="Disordered" evidence="6">
    <location>
        <begin position="1191"/>
        <end position="1250"/>
    </location>
</feature>
<evidence type="ECO:0000256" key="3">
    <source>
        <dbReference type="ARBA" id="ARBA00022737"/>
    </source>
</evidence>